<reference evidence="5" key="2">
    <citation type="submission" date="2014-03" db="EMBL/GenBank/DDBJ databases">
        <authorList>
            <person name="Genoscope - CEA"/>
        </authorList>
    </citation>
    <scope>NUCLEOTIDE SEQUENCE</scope>
</reference>
<dbReference type="InterPro" id="IPR001452">
    <property type="entry name" value="SH3_domain"/>
</dbReference>
<evidence type="ECO:0000313" key="6">
    <source>
        <dbReference type="Proteomes" id="UP000193380"/>
    </source>
</evidence>
<organism evidence="5 6">
    <name type="scientific">Oncorhynchus mykiss</name>
    <name type="common">Rainbow trout</name>
    <name type="synonym">Salmo gairdneri</name>
    <dbReference type="NCBI Taxonomy" id="8022"/>
    <lineage>
        <taxon>Eukaryota</taxon>
        <taxon>Metazoa</taxon>
        <taxon>Chordata</taxon>
        <taxon>Craniata</taxon>
        <taxon>Vertebrata</taxon>
        <taxon>Euteleostomi</taxon>
        <taxon>Actinopterygii</taxon>
        <taxon>Neopterygii</taxon>
        <taxon>Teleostei</taxon>
        <taxon>Protacanthopterygii</taxon>
        <taxon>Salmoniformes</taxon>
        <taxon>Salmonidae</taxon>
        <taxon>Salmoninae</taxon>
        <taxon>Oncorhynchus</taxon>
    </lineage>
</organism>
<gene>
    <name evidence="5" type="ORF">GSONMT00066499001</name>
</gene>
<dbReference type="PROSITE" id="PS50002">
    <property type="entry name" value="SH3"/>
    <property type="match status" value="1"/>
</dbReference>
<sequence length="311" mass="34378">MGWGFKCLLMIMYSRSRFFRRHYGWCARVRACTSTRVTIVGVIQGITDTGSSLKIYYLSVLLCFVSVSVPLSLSVLMSLGVCVCGRCCCLSSCSLVDSLGCKRELETDRGLPEQLSLPNLLLFATKPVAFAVRTNVNYCATNDDGVPVPGMAISFEAKDFLHVKEKFNNDWWIGRLVKEGCEIGFIPSPVKIENTRVQHEQRAKQGKFHSSKSGANSSTSLGEVVPNSRKSTPPSSAVDIDATGLDPEDNELPVHLRSPKVSQPNTVMSPTLAKDKRMPFFKKVNMAVRWYSFSTCISSLRPSVRLPMTTS</sequence>
<proteinExistence type="predicted"/>
<dbReference type="PANTHER" id="PTHR11824">
    <property type="entry name" value="VOLTAGE-DEPENDENT CALCIUM CHANNEL BETA SUBUNIT"/>
    <property type="match status" value="1"/>
</dbReference>
<evidence type="ECO:0000256" key="3">
    <source>
        <dbReference type="SAM" id="MobiDB-lite"/>
    </source>
</evidence>
<dbReference type="GO" id="GO:0005891">
    <property type="term" value="C:voltage-gated calcium channel complex"/>
    <property type="evidence" value="ECO:0007669"/>
    <property type="project" value="InterPro"/>
</dbReference>
<evidence type="ECO:0000256" key="2">
    <source>
        <dbReference type="PROSITE-ProRule" id="PRU00192"/>
    </source>
</evidence>
<feature type="compositionally biased region" description="Polar residues" evidence="3">
    <location>
        <begin position="211"/>
        <end position="221"/>
    </location>
</feature>
<dbReference type="SUPFAM" id="SSF50044">
    <property type="entry name" value="SH3-domain"/>
    <property type="match status" value="1"/>
</dbReference>
<dbReference type="Proteomes" id="UP000193380">
    <property type="component" value="Unassembled WGS sequence"/>
</dbReference>
<keyword evidence="1 2" id="KW-0728">SH3 domain</keyword>
<dbReference type="InterPro" id="IPR036028">
    <property type="entry name" value="SH3-like_dom_sf"/>
</dbReference>
<feature type="domain" description="SH3" evidence="4">
    <location>
        <begin position="127"/>
        <end position="196"/>
    </location>
</feature>
<dbReference type="AlphaFoldDB" id="A0A060VV74"/>
<name>A0A060VV74_ONCMY</name>
<evidence type="ECO:0000259" key="4">
    <source>
        <dbReference type="PROSITE" id="PS50002"/>
    </source>
</evidence>
<dbReference type="Gene3D" id="2.30.30.40">
    <property type="entry name" value="SH3 Domains"/>
    <property type="match status" value="1"/>
</dbReference>
<dbReference type="PRINTS" id="PR01628">
    <property type="entry name" value="LCACHANNELB2"/>
</dbReference>
<dbReference type="GO" id="GO:0005245">
    <property type="term" value="F:voltage-gated calcium channel activity"/>
    <property type="evidence" value="ECO:0007669"/>
    <property type="project" value="InterPro"/>
</dbReference>
<dbReference type="EMBL" id="FR904272">
    <property type="protein sequence ID" value="CDQ56889.1"/>
    <property type="molecule type" value="Genomic_DNA"/>
</dbReference>
<protein>
    <recommendedName>
        <fullName evidence="4">SH3 domain-containing protein</fullName>
    </recommendedName>
</protein>
<evidence type="ECO:0000313" key="5">
    <source>
        <dbReference type="EMBL" id="CDQ56889.1"/>
    </source>
</evidence>
<dbReference type="STRING" id="8022.A0A060VV74"/>
<dbReference type="InterPro" id="IPR005444">
    <property type="entry name" value="VDCC_L_b2su"/>
</dbReference>
<feature type="region of interest" description="Disordered" evidence="3">
    <location>
        <begin position="196"/>
        <end position="249"/>
    </location>
</feature>
<reference evidence="5" key="1">
    <citation type="journal article" date="2014" name="Nat. Commun.">
        <title>The rainbow trout genome provides novel insights into evolution after whole-genome duplication in vertebrates.</title>
        <authorList>
            <person name="Berthelot C."/>
            <person name="Brunet F."/>
            <person name="Chalopin D."/>
            <person name="Juanchich A."/>
            <person name="Bernard M."/>
            <person name="Noel B."/>
            <person name="Bento P."/>
            <person name="Da Silva C."/>
            <person name="Labadie K."/>
            <person name="Alberti A."/>
            <person name="Aury J.M."/>
            <person name="Louis A."/>
            <person name="Dehais P."/>
            <person name="Bardou P."/>
            <person name="Montfort J."/>
            <person name="Klopp C."/>
            <person name="Cabau C."/>
            <person name="Gaspin C."/>
            <person name="Thorgaard G.H."/>
            <person name="Boussaha M."/>
            <person name="Quillet E."/>
            <person name="Guyomard R."/>
            <person name="Galiana D."/>
            <person name="Bobe J."/>
            <person name="Volff J.N."/>
            <person name="Genet C."/>
            <person name="Wincker P."/>
            <person name="Jaillon O."/>
            <person name="Roest Crollius H."/>
            <person name="Guiguen Y."/>
        </authorList>
    </citation>
    <scope>NUCLEOTIDE SEQUENCE [LARGE SCALE GENOMIC DNA]</scope>
</reference>
<dbReference type="SMART" id="SM00326">
    <property type="entry name" value="SH3"/>
    <property type="match status" value="1"/>
</dbReference>
<dbReference type="PaxDb" id="8022-A0A060VV74"/>
<accession>A0A060VV74</accession>
<evidence type="ECO:0000256" key="1">
    <source>
        <dbReference type="ARBA" id="ARBA00022443"/>
    </source>
</evidence>